<organism evidence="1">
    <name type="scientific">Arundo donax</name>
    <name type="common">Giant reed</name>
    <name type="synonym">Donax arundinaceus</name>
    <dbReference type="NCBI Taxonomy" id="35708"/>
    <lineage>
        <taxon>Eukaryota</taxon>
        <taxon>Viridiplantae</taxon>
        <taxon>Streptophyta</taxon>
        <taxon>Embryophyta</taxon>
        <taxon>Tracheophyta</taxon>
        <taxon>Spermatophyta</taxon>
        <taxon>Magnoliopsida</taxon>
        <taxon>Liliopsida</taxon>
        <taxon>Poales</taxon>
        <taxon>Poaceae</taxon>
        <taxon>PACMAD clade</taxon>
        <taxon>Arundinoideae</taxon>
        <taxon>Arundineae</taxon>
        <taxon>Arundo</taxon>
    </lineage>
</organism>
<reference evidence="1" key="1">
    <citation type="submission" date="2014-09" db="EMBL/GenBank/DDBJ databases">
        <authorList>
            <person name="Magalhaes I.L.F."/>
            <person name="Oliveira U."/>
            <person name="Santos F.R."/>
            <person name="Vidigal T.H.D.A."/>
            <person name="Brescovit A.D."/>
            <person name="Santos A.J."/>
        </authorList>
    </citation>
    <scope>NUCLEOTIDE SEQUENCE</scope>
    <source>
        <tissue evidence="1">Shoot tissue taken approximately 20 cm above the soil surface</tissue>
    </source>
</reference>
<proteinExistence type="predicted"/>
<protein>
    <submittedName>
        <fullName evidence="1">Uncharacterized protein</fullName>
    </submittedName>
</protein>
<name>A0A0A9FWN7_ARUDO</name>
<sequence length="70" mass="7976">MQKVESILVFLLIVKLATVNLLQLAGLLRARDKHCCMIHCHSLRYLDLSLIMDDKISVVLQTCLKCSFIC</sequence>
<dbReference type="AlphaFoldDB" id="A0A0A9FWN7"/>
<reference evidence="1" key="2">
    <citation type="journal article" date="2015" name="Data Brief">
        <title>Shoot transcriptome of the giant reed, Arundo donax.</title>
        <authorList>
            <person name="Barrero R.A."/>
            <person name="Guerrero F.D."/>
            <person name="Moolhuijzen P."/>
            <person name="Goolsby J.A."/>
            <person name="Tidwell J."/>
            <person name="Bellgard S.E."/>
            <person name="Bellgard M.I."/>
        </authorList>
    </citation>
    <scope>NUCLEOTIDE SEQUENCE</scope>
    <source>
        <tissue evidence="1">Shoot tissue taken approximately 20 cm above the soil surface</tissue>
    </source>
</reference>
<accession>A0A0A9FWN7</accession>
<dbReference type="EMBL" id="GBRH01182287">
    <property type="protein sequence ID" value="JAE15609.1"/>
    <property type="molecule type" value="Transcribed_RNA"/>
</dbReference>
<evidence type="ECO:0000313" key="1">
    <source>
        <dbReference type="EMBL" id="JAE15609.1"/>
    </source>
</evidence>